<protein>
    <recommendedName>
        <fullName evidence="4">Membrane protein 6-pyruvoyl-tetrahydropterin synthase-related domain-containing protein</fullName>
    </recommendedName>
</protein>
<feature type="transmembrane region" description="Helical" evidence="1">
    <location>
        <begin position="127"/>
        <end position="146"/>
    </location>
</feature>
<organism evidence="2 3">
    <name type="scientific">Candidatus Blautia pullicola</name>
    <dbReference type="NCBI Taxonomy" id="2838498"/>
    <lineage>
        <taxon>Bacteria</taxon>
        <taxon>Bacillati</taxon>
        <taxon>Bacillota</taxon>
        <taxon>Clostridia</taxon>
        <taxon>Lachnospirales</taxon>
        <taxon>Lachnospiraceae</taxon>
        <taxon>Blautia</taxon>
    </lineage>
</organism>
<feature type="transmembrane region" description="Helical" evidence="1">
    <location>
        <begin position="214"/>
        <end position="233"/>
    </location>
</feature>
<feature type="transmembrane region" description="Helical" evidence="1">
    <location>
        <begin position="82"/>
        <end position="115"/>
    </location>
</feature>
<dbReference type="Proteomes" id="UP000824056">
    <property type="component" value="Unassembled WGS sequence"/>
</dbReference>
<accession>A0A9D2FQW2</accession>
<reference evidence="2" key="2">
    <citation type="submission" date="2021-04" db="EMBL/GenBank/DDBJ databases">
        <authorList>
            <person name="Gilroy R."/>
        </authorList>
    </citation>
    <scope>NUCLEOTIDE SEQUENCE</scope>
    <source>
        <strain evidence="2">1068</strain>
    </source>
</reference>
<gene>
    <name evidence="2" type="ORF">H9809_03595</name>
</gene>
<feature type="transmembrane region" description="Helical" evidence="1">
    <location>
        <begin position="253"/>
        <end position="273"/>
    </location>
</feature>
<feature type="transmembrane region" description="Helical" evidence="1">
    <location>
        <begin position="49"/>
        <end position="70"/>
    </location>
</feature>
<dbReference type="AlphaFoldDB" id="A0A9D2FQW2"/>
<feature type="non-terminal residue" evidence="2">
    <location>
        <position position="1"/>
    </location>
</feature>
<keyword evidence="1" id="KW-1133">Transmembrane helix</keyword>
<sequence>VAVGDGVAHVVGDHQCGQIVPPDDLLGGRKHLGCGTFFYLLIPYRIANFYARAAIGEALAAIFLPLLFLGVYELLFRNEKKWYLAAIAASGIIQSHILSVELSVFFCVLVFVAALPGIFKRKEWIRFWEVIKAGIVVIAVNTWFLLPFLEQCRYEYCLLTARENLYQYALTPWEMFVSFGKYPVSLGLSILIGSVGFIYLAYYKRKFGLQEKKLGQACLMLGGISCYMASIYFPWRWIQENEMSNKILGVIQFPWRLLGFGAVFFAIILALFVDKVRQEKRQMMISVLVIISLLGAVQSMGNKIYDSKPYLQNRDDVVKSAEYIDYYRDASALETARERGNRIITEEYIKISQYMKEGGNLTFFFQAENVGNDLYFHCPFYNYGAYKAYLDGEEIPVYTDSQNMVMLQISKQITEGQIQVQYVGRKLYRVGDLISVISAFLMVCFWGCKRYKSFRGRKKTDK</sequence>
<evidence type="ECO:0000313" key="2">
    <source>
        <dbReference type="EMBL" id="HIZ64976.1"/>
    </source>
</evidence>
<proteinExistence type="predicted"/>
<reference evidence="2" key="1">
    <citation type="journal article" date="2021" name="PeerJ">
        <title>Extensive microbial diversity within the chicken gut microbiome revealed by metagenomics and culture.</title>
        <authorList>
            <person name="Gilroy R."/>
            <person name="Ravi A."/>
            <person name="Getino M."/>
            <person name="Pursley I."/>
            <person name="Horton D.L."/>
            <person name="Alikhan N.F."/>
            <person name="Baker D."/>
            <person name="Gharbi K."/>
            <person name="Hall N."/>
            <person name="Watson M."/>
            <person name="Adriaenssens E.M."/>
            <person name="Foster-Nyarko E."/>
            <person name="Jarju S."/>
            <person name="Secka A."/>
            <person name="Antonio M."/>
            <person name="Oren A."/>
            <person name="Chaudhuri R.R."/>
            <person name="La Ragione R."/>
            <person name="Hildebrand F."/>
            <person name="Pallen M.J."/>
        </authorList>
    </citation>
    <scope>NUCLEOTIDE SEQUENCE</scope>
    <source>
        <strain evidence="2">1068</strain>
    </source>
</reference>
<evidence type="ECO:0000313" key="3">
    <source>
        <dbReference type="Proteomes" id="UP000824056"/>
    </source>
</evidence>
<feature type="transmembrane region" description="Helical" evidence="1">
    <location>
        <begin position="285"/>
        <end position="305"/>
    </location>
</feature>
<keyword evidence="1" id="KW-0472">Membrane</keyword>
<evidence type="ECO:0000256" key="1">
    <source>
        <dbReference type="SAM" id="Phobius"/>
    </source>
</evidence>
<name>A0A9D2FQW2_9FIRM</name>
<feature type="transmembrane region" description="Helical" evidence="1">
    <location>
        <begin position="182"/>
        <end position="202"/>
    </location>
</feature>
<evidence type="ECO:0008006" key="4">
    <source>
        <dbReference type="Google" id="ProtNLM"/>
    </source>
</evidence>
<comment type="caution">
    <text evidence="2">The sequence shown here is derived from an EMBL/GenBank/DDBJ whole genome shotgun (WGS) entry which is preliminary data.</text>
</comment>
<keyword evidence="1" id="KW-0812">Transmembrane</keyword>
<feature type="transmembrane region" description="Helical" evidence="1">
    <location>
        <begin position="427"/>
        <end position="448"/>
    </location>
</feature>
<dbReference type="EMBL" id="DXBG01000086">
    <property type="protein sequence ID" value="HIZ64976.1"/>
    <property type="molecule type" value="Genomic_DNA"/>
</dbReference>